<name>A0AAW1Q8U4_9CHLO</name>
<protein>
    <recommendedName>
        <fullName evidence="4">YDG domain-containing protein</fullName>
    </recommendedName>
</protein>
<evidence type="ECO:0000259" key="4">
    <source>
        <dbReference type="PROSITE" id="PS51015"/>
    </source>
</evidence>
<dbReference type="SUPFAM" id="SSF88697">
    <property type="entry name" value="PUA domain-like"/>
    <property type="match status" value="1"/>
</dbReference>
<dbReference type="GO" id="GO:0061630">
    <property type="term" value="F:ubiquitin protein ligase activity"/>
    <property type="evidence" value="ECO:0007669"/>
    <property type="project" value="TreeGrafter"/>
</dbReference>
<feature type="region of interest" description="Disordered" evidence="3">
    <location>
        <begin position="81"/>
        <end position="106"/>
    </location>
</feature>
<dbReference type="InterPro" id="IPR045134">
    <property type="entry name" value="UHRF1/2-like"/>
</dbReference>
<evidence type="ECO:0000256" key="1">
    <source>
        <dbReference type="ARBA" id="ARBA00023242"/>
    </source>
</evidence>
<dbReference type="Proteomes" id="UP001489004">
    <property type="component" value="Unassembled WGS sequence"/>
</dbReference>
<evidence type="ECO:0000313" key="6">
    <source>
        <dbReference type="Proteomes" id="UP001489004"/>
    </source>
</evidence>
<dbReference type="AlphaFoldDB" id="A0AAW1Q8U4"/>
<evidence type="ECO:0000256" key="3">
    <source>
        <dbReference type="SAM" id="MobiDB-lite"/>
    </source>
</evidence>
<organism evidence="5 6">
    <name type="scientific">[Myrmecia] bisecta</name>
    <dbReference type="NCBI Taxonomy" id="41462"/>
    <lineage>
        <taxon>Eukaryota</taxon>
        <taxon>Viridiplantae</taxon>
        <taxon>Chlorophyta</taxon>
        <taxon>core chlorophytes</taxon>
        <taxon>Trebouxiophyceae</taxon>
        <taxon>Trebouxiales</taxon>
        <taxon>Trebouxiaceae</taxon>
        <taxon>Myrmecia</taxon>
    </lineage>
</organism>
<feature type="region of interest" description="Disordered" evidence="3">
    <location>
        <begin position="1"/>
        <end position="56"/>
    </location>
</feature>
<feature type="region of interest" description="Disordered" evidence="3">
    <location>
        <begin position="161"/>
        <end position="191"/>
    </location>
</feature>
<dbReference type="PANTHER" id="PTHR14140">
    <property type="entry name" value="E3 UBIQUITIN-PROTEIN LIGASE UHRF-RELATED"/>
    <property type="match status" value="1"/>
</dbReference>
<dbReference type="GO" id="GO:0016567">
    <property type="term" value="P:protein ubiquitination"/>
    <property type="evidence" value="ECO:0007669"/>
    <property type="project" value="TreeGrafter"/>
</dbReference>
<feature type="domain" description="YDG" evidence="4">
    <location>
        <begin position="222"/>
        <end position="368"/>
    </location>
</feature>
<dbReference type="InterPro" id="IPR003105">
    <property type="entry name" value="SRA_YDG"/>
</dbReference>
<dbReference type="Gene3D" id="2.30.280.10">
    <property type="entry name" value="SRA-YDG"/>
    <property type="match status" value="1"/>
</dbReference>
<dbReference type="Pfam" id="PF02182">
    <property type="entry name" value="SAD_SRA"/>
    <property type="match status" value="1"/>
</dbReference>
<gene>
    <name evidence="5" type="ORF">WJX72_012169</name>
</gene>
<evidence type="ECO:0000256" key="2">
    <source>
        <dbReference type="PROSITE-ProRule" id="PRU00358"/>
    </source>
</evidence>
<keyword evidence="6" id="KW-1185">Reference proteome</keyword>
<dbReference type="PANTHER" id="PTHR14140:SF27">
    <property type="entry name" value="OS04G0289800 PROTEIN"/>
    <property type="match status" value="1"/>
</dbReference>
<dbReference type="InterPro" id="IPR015947">
    <property type="entry name" value="PUA-like_sf"/>
</dbReference>
<keyword evidence="1 2" id="KW-0539">Nucleus</keyword>
<comment type="caution">
    <text evidence="5">The sequence shown here is derived from an EMBL/GenBank/DDBJ whole genome shotgun (WGS) entry which is preliminary data.</text>
</comment>
<accession>A0AAW1Q8U4</accession>
<dbReference type="PROSITE" id="PS51015">
    <property type="entry name" value="YDG"/>
    <property type="match status" value="1"/>
</dbReference>
<proteinExistence type="predicted"/>
<dbReference type="InterPro" id="IPR036987">
    <property type="entry name" value="SRA-YDG_sf"/>
</dbReference>
<dbReference type="SMART" id="SM00466">
    <property type="entry name" value="SRA"/>
    <property type="match status" value="1"/>
</dbReference>
<reference evidence="5 6" key="1">
    <citation type="journal article" date="2024" name="Nat. Commun.">
        <title>Phylogenomics reveals the evolutionary origins of lichenization in chlorophyte algae.</title>
        <authorList>
            <person name="Puginier C."/>
            <person name="Libourel C."/>
            <person name="Otte J."/>
            <person name="Skaloud P."/>
            <person name="Haon M."/>
            <person name="Grisel S."/>
            <person name="Petersen M."/>
            <person name="Berrin J.G."/>
            <person name="Delaux P.M."/>
            <person name="Dal Grande F."/>
            <person name="Keller J."/>
        </authorList>
    </citation>
    <scope>NUCLEOTIDE SEQUENCE [LARGE SCALE GENOMIC DNA]</scope>
    <source>
        <strain evidence="5 6">SAG 2043</strain>
    </source>
</reference>
<evidence type="ECO:0000313" key="5">
    <source>
        <dbReference type="EMBL" id="KAK9818406.1"/>
    </source>
</evidence>
<feature type="compositionally biased region" description="Basic residues" evidence="3">
    <location>
        <begin position="1"/>
        <end position="11"/>
    </location>
</feature>
<sequence length="424" mass="45606">MNATKRTRGIRPKPVEAKKDVAAVVKKASKGRKVAVKEPTETKANGPTANPELPDIDGRLQWARDQMEQAYARELGVAPAVPGAKQAKPKARAAGQAGSNAKGRGEQAAAELNCNMTAVMSEYELERQKRIEANKKMLASLGLGRGDGAEGEDRFALLREPAAPVPVKRKRAEPTGPQAPSRRSARASKEVRRFGEYAEETWYLGGGDGGARASKSPASQFGAPEGVEVGQLWISRVACAQAAVHGPWVGGIHGGESTGAYSVVLSGGYEGDVDDGEEFTYTGSGGRDLSGNKRVAEQSSDQQLSGNNLALAVNIWRKNPMRVVRGSKNKSQYAPAEGYRYDGLYEVAEMWPEKGESGYVMWRFRMKRLTDQALPPWKARNWRETEAAEIAAAKEAHGDKPLIPLGTGTLQGLTAAAAKKEKHT</sequence>
<dbReference type="GO" id="GO:0044027">
    <property type="term" value="P:negative regulation of gene expression via chromosomal CpG island methylation"/>
    <property type="evidence" value="ECO:0007669"/>
    <property type="project" value="TreeGrafter"/>
</dbReference>
<dbReference type="GO" id="GO:0005634">
    <property type="term" value="C:nucleus"/>
    <property type="evidence" value="ECO:0007669"/>
    <property type="project" value="UniProtKB-SubCell"/>
</dbReference>
<dbReference type="EMBL" id="JALJOR010000004">
    <property type="protein sequence ID" value="KAK9818406.1"/>
    <property type="molecule type" value="Genomic_DNA"/>
</dbReference>
<comment type="subcellular location">
    <subcellularLocation>
        <location evidence="2">Nucleus</location>
    </subcellularLocation>
</comment>